<organism evidence="3">
    <name type="scientific">Paramoeba aestuarina</name>
    <dbReference type="NCBI Taxonomy" id="180227"/>
    <lineage>
        <taxon>Eukaryota</taxon>
        <taxon>Amoebozoa</taxon>
        <taxon>Discosea</taxon>
        <taxon>Flabellinia</taxon>
        <taxon>Dactylopodida</taxon>
        <taxon>Paramoebidae</taxon>
        <taxon>Paramoeba</taxon>
    </lineage>
</organism>
<keyword evidence="2" id="KW-1133">Transmembrane helix</keyword>
<feature type="transmembrane region" description="Helical" evidence="2">
    <location>
        <begin position="188"/>
        <end position="205"/>
    </location>
</feature>
<protein>
    <submittedName>
        <fullName evidence="3">Uncharacterized protein</fullName>
    </submittedName>
</protein>
<evidence type="ECO:0000313" key="3">
    <source>
        <dbReference type="EMBL" id="CAE2309146.1"/>
    </source>
</evidence>
<accession>A0A7S4NV70</accession>
<proteinExistence type="predicted"/>
<feature type="compositionally biased region" description="Gly residues" evidence="1">
    <location>
        <begin position="31"/>
        <end position="46"/>
    </location>
</feature>
<reference evidence="3" key="1">
    <citation type="submission" date="2021-01" db="EMBL/GenBank/DDBJ databases">
        <authorList>
            <person name="Corre E."/>
            <person name="Pelletier E."/>
            <person name="Niang G."/>
            <person name="Scheremetjew M."/>
            <person name="Finn R."/>
            <person name="Kale V."/>
            <person name="Holt S."/>
            <person name="Cochrane G."/>
            <person name="Meng A."/>
            <person name="Brown T."/>
            <person name="Cohen L."/>
        </authorList>
    </citation>
    <scope>NUCLEOTIDE SEQUENCE</scope>
    <source>
        <strain evidence="3">SoJaBio B1-5/56/2</strain>
    </source>
</reference>
<feature type="region of interest" description="Disordered" evidence="1">
    <location>
        <begin position="1"/>
        <end position="63"/>
    </location>
</feature>
<keyword evidence="2" id="KW-0472">Membrane</keyword>
<feature type="compositionally biased region" description="Acidic residues" evidence="1">
    <location>
        <begin position="7"/>
        <end position="16"/>
    </location>
</feature>
<evidence type="ECO:0000256" key="2">
    <source>
        <dbReference type="SAM" id="Phobius"/>
    </source>
</evidence>
<keyword evidence="2" id="KW-0812">Transmembrane</keyword>
<feature type="transmembrane region" description="Helical" evidence="2">
    <location>
        <begin position="104"/>
        <end position="123"/>
    </location>
</feature>
<gene>
    <name evidence="3" type="ORF">NAES01612_LOCUS13042</name>
</gene>
<evidence type="ECO:0000256" key="1">
    <source>
        <dbReference type="SAM" id="MobiDB-lite"/>
    </source>
</evidence>
<dbReference type="EMBL" id="HBKR01019987">
    <property type="protein sequence ID" value="CAE2309146.1"/>
    <property type="molecule type" value="Transcribed_RNA"/>
</dbReference>
<feature type="transmembrane region" description="Helical" evidence="2">
    <location>
        <begin position="163"/>
        <end position="182"/>
    </location>
</feature>
<sequence length="235" mass="26302">MEIGEQANEDLTEQSFEDSPKRESFQEEITAGGGIEGGAPGGGIEGGKMEEEEATLNQGEIEDALIPSEKKKEKMSFGKRFELGLSWFKRAFESTTLNEWARHTVLASCIILLPCGAACAGAYEETLAIPVGVYCMVISIFIFPIFWPVIFENEMLRKPILMTQHYGAMGVIFMLLSIFPYFMFPTHLGAVVMTFAAIIYLLSFIKDEKPKDINQIIRIAQGGKRQKKKKDQKKN</sequence>
<feature type="transmembrane region" description="Helical" evidence="2">
    <location>
        <begin position="129"/>
        <end position="151"/>
    </location>
</feature>
<name>A0A7S4NV70_9EUKA</name>
<dbReference type="AlphaFoldDB" id="A0A7S4NV70"/>